<dbReference type="AlphaFoldDB" id="A0A9D1EJG8"/>
<dbReference type="InterPro" id="IPR014245">
    <property type="entry name" value="Spore_III_AF"/>
</dbReference>
<comment type="caution">
    <text evidence="2">The sequence shown here is derived from an EMBL/GenBank/DDBJ whole genome shotgun (WGS) entry which is preliminary data.</text>
</comment>
<evidence type="ECO:0000313" key="3">
    <source>
        <dbReference type="Proteomes" id="UP000886841"/>
    </source>
</evidence>
<feature type="transmembrane region" description="Helical" evidence="1">
    <location>
        <begin position="37"/>
        <end position="57"/>
    </location>
</feature>
<keyword evidence="1" id="KW-0472">Membrane</keyword>
<dbReference type="Pfam" id="PF09581">
    <property type="entry name" value="Spore_III_AF"/>
    <property type="match status" value="1"/>
</dbReference>
<reference evidence="2" key="2">
    <citation type="journal article" date="2021" name="PeerJ">
        <title>Extensive microbial diversity within the chicken gut microbiome revealed by metagenomics and culture.</title>
        <authorList>
            <person name="Gilroy R."/>
            <person name="Ravi A."/>
            <person name="Getino M."/>
            <person name="Pursley I."/>
            <person name="Horton D.L."/>
            <person name="Alikhan N.F."/>
            <person name="Baker D."/>
            <person name="Gharbi K."/>
            <person name="Hall N."/>
            <person name="Watson M."/>
            <person name="Adriaenssens E.M."/>
            <person name="Foster-Nyarko E."/>
            <person name="Jarju S."/>
            <person name="Secka A."/>
            <person name="Antonio M."/>
            <person name="Oren A."/>
            <person name="Chaudhuri R.R."/>
            <person name="La Ragione R."/>
            <person name="Hildebrand F."/>
            <person name="Pallen M.J."/>
        </authorList>
    </citation>
    <scope>NUCLEOTIDE SEQUENCE</scope>
    <source>
        <strain evidence="2">ChiSxjej1B13-7041</strain>
    </source>
</reference>
<keyword evidence="1" id="KW-1133">Transmembrane helix</keyword>
<protein>
    <submittedName>
        <fullName evidence="2">Stage III sporulation protein AF</fullName>
    </submittedName>
</protein>
<reference evidence="2" key="1">
    <citation type="submission" date="2020-10" db="EMBL/GenBank/DDBJ databases">
        <authorList>
            <person name="Gilroy R."/>
        </authorList>
    </citation>
    <scope>NUCLEOTIDE SEQUENCE</scope>
    <source>
        <strain evidence="2">ChiSxjej1B13-7041</strain>
    </source>
</reference>
<gene>
    <name evidence="2" type="ORF">IAB98_06635</name>
</gene>
<keyword evidence="1" id="KW-0812">Transmembrane</keyword>
<evidence type="ECO:0000256" key="1">
    <source>
        <dbReference type="SAM" id="Phobius"/>
    </source>
</evidence>
<name>A0A9D1EJG8_9FIRM</name>
<sequence>MTEAIYGWMRNLAYTLLFFTAVLQLLPEGDYRRYVKYFLGLLLILTVMGPLLDLFSLEDSLGGIMDRYLERSEDYQQEAFSEGERIADSYVKEAAALTVEGQLLEIFSGEELAVADLSMEQGEDGLPTELWVLAVPREAEGQIVAGNARTAPESQQPRAQRLKNQVGEVYGLSAEHIHISIRE</sequence>
<proteinExistence type="predicted"/>
<organism evidence="2 3">
    <name type="scientific">Candidatus Egerieimonas intestinavium</name>
    <dbReference type="NCBI Taxonomy" id="2840777"/>
    <lineage>
        <taxon>Bacteria</taxon>
        <taxon>Bacillati</taxon>
        <taxon>Bacillota</taxon>
        <taxon>Clostridia</taxon>
        <taxon>Lachnospirales</taxon>
        <taxon>Lachnospiraceae</taxon>
        <taxon>Lachnospiraceae incertae sedis</taxon>
        <taxon>Candidatus Egerieimonas</taxon>
    </lineage>
</organism>
<evidence type="ECO:0000313" key="2">
    <source>
        <dbReference type="EMBL" id="HIR93077.1"/>
    </source>
</evidence>
<dbReference type="Proteomes" id="UP000886841">
    <property type="component" value="Unassembled WGS sequence"/>
</dbReference>
<accession>A0A9D1EJG8</accession>
<dbReference type="EMBL" id="DVHU01000060">
    <property type="protein sequence ID" value="HIR93077.1"/>
    <property type="molecule type" value="Genomic_DNA"/>
</dbReference>